<sequence>MALTADIVRTWRAPRAVIRDLLDQGRREDRAVAFVMIACFLIFVAQWPRLSRIANGYEPSPWPPEINFEGMMTYTFYAVVIMLPLALYGMAAVAHLIAKAFRGQGSWYSARLSFFWALLTTTPLLLLHGLVRGFIGPGTQSILVGTVWALAFAYIWIQCMIASERGQ</sequence>
<organism evidence="7 8">
    <name type="scientific">Yoonia maritima</name>
    <dbReference type="NCBI Taxonomy" id="1435347"/>
    <lineage>
        <taxon>Bacteria</taxon>
        <taxon>Pseudomonadati</taxon>
        <taxon>Pseudomonadota</taxon>
        <taxon>Alphaproteobacteria</taxon>
        <taxon>Rhodobacterales</taxon>
        <taxon>Paracoccaceae</taxon>
        <taxon>Yoonia</taxon>
    </lineage>
</organism>
<feature type="transmembrane region" description="Helical" evidence="5">
    <location>
        <begin position="31"/>
        <end position="48"/>
    </location>
</feature>
<proteinExistence type="predicted"/>
<dbReference type="RefSeq" id="WP_106354092.1">
    <property type="nucleotide sequence ID" value="NZ_PVTP01000001.1"/>
</dbReference>
<feature type="transmembrane region" description="Helical" evidence="5">
    <location>
        <begin position="74"/>
        <end position="98"/>
    </location>
</feature>
<evidence type="ECO:0000256" key="1">
    <source>
        <dbReference type="ARBA" id="ARBA00004141"/>
    </source>
</evidence>
<evidence type="ECO:0000313" key="8">
    <source>
        <dbReference type="Proteomes" id="UP000238007"/>
    </source>
</evidence>
<evidence type="ECO:0000256" key="3">
    <source>
        <dbReference type="ARBA" id="ARBA00022989"/>
    </source>
</evidence>
<dbReference type="GO" id="GO:0016020">
    <property type="term" value="C:membrane"/>
    <property type="evidence" value="ECO:0007669"/>
    <property type="project" value="UniProtKB-SubCell"/>
</dbReference>
<dbReference type="AlphaFoldDB" id="A0A2T0W4S5"/>
<accession>A0A2T0W4S5</accession>
<keyword evidence="8" id="KW-1185">Reference proteome</keyword>
<dbReference type="OrthoDB" id="7771437at2"/>
<keyword evidence="2 5" id="KW-0812">Transmembrane</keyword>
<comment type="subcellular location">
    <subcellularLocation>
        <location evidence="1">Membrane</location>
        <topology evidence="1">Multi-pass membrane protein</topology>
    </subcellularLocation>
</comment>
<evidence type="ECO:0000256" key="4">
    <source>
        <dbReference type="ARBA" id="ARBA00023136"/>
    </source>
</evidence>
<keyword evidence="3 5" id="KW-1133">Transmembrane helix</keyword>
<evidence type="ECO:0000256" key="2">
    <source>
        <dbReference type="ARBA" id="ARBA00022692"/>
    </source>
</evidence>
<feature type="domain" description="Yip1" evidence="6">
    <location>
        <begin position="9"/>
        <end position="158"/>
    </location>
</feature>
<dbReference type="Proteomes" id="UP000238007">
    <property type="component" value="Unassembled WGS sequence"/>
</dbReference>
<evidence type="ECO:0000256" key="5">
    <source>
        <dbReference type="SAM" id="Phobius"/>
    </source>
</evidence>
<keyword evidence="4 5" id="KW-0472">Membrane</keyword>
<dbReference type="Pfam" id="PF04893">
    <property type="entry name" value="Yip1"/>
    <property type="match status" value="1"/>
</dbReference>
<feature type="transmembrane region" description="Helical" evidence="5">
    <location>
        <begin position="110"/>
        <end position="130"/>
    </location>
</feature>
<dbReference type="InterPro" id="IPR006977">
    <property type="entry name" value="Yip1_dom"/>
</dbReference>
<reference evidence="7 8" key="1">
    <citation type="submission" date="2018-03" db="EMBL/GenBank/DDBJ databases">
        <title>Genomic Encyclopedia of Archaeal and Bacterial Type Strains, Phase II (KMG-II): from individual species to whole genera.</title>
        <authorList>
            <person name="Goeker M."/>
        </authorList>
    </citation>
    <scope>NUCLEOTIDE SEQUENCE [LARGE SCALE GENOMIC DNA]</scope>
    <source>
        <strain evidence="7 8">DSM 101533</strain>
    </source>
</reference>
<name>A0A2T0W4S5_9RHOB</name>
<evidence type="ECO:0000313" key="7">
    <source>
        <dbReference type="EMBL" id="PRY80485.1"/>
    </source>
</evidence>
<comment type="caution">
    <text evidence="7">The sequence shown here is derived from an EMBL/GenBank/DDBJ whole genome shotgun (WGS) entry which is preliminary data.</text>
</comment>
<evidence type="ECO:0000259" key="6">
    <source>
        <dbReference type="Pfam" id="PF04893"/>
    </source>
</evidence>
<dbReference type="EMBL" id="PVTP01000001">
    <property type="protein sequence ID" value="PRY80485.1"/>
    <property type="molecule type" value="Genomic_DNA"/>
</dbReference>
<protein>
    <submittedName>
        <fullName evidence="7">Yip1-like protein</fullName>
    </submittedName>
</protein>
<feature type="transmembrane region" description="Helical" evidence="5">
    <location>
        <begin position="142"/>
        <end position="162"/>
    </location>
</feature>
<gene>
    <name evidence="7" type="ORF">CLV80_101339</name>
</gene>